<accession>A0AA89AF33</accession>
<protein>
    <submittedName>
        <fullName evidence="1">Uncharacterized protein</fullName>
    </submittedName>
</protein>
<sequence length="205" mass="23801">MSCWDRFRILIANPAIVDSQLLSELLLLPSQELQSDSPSRFQHSQVWPNDEFPLPFVEGERVIPLLISDGIERKRRPFGGCLPGRPPQFDSFEHIGYLFMIVHVLRALNKAFQTSICISQQCLGRQNFEIVSGGSYLSFFQQRLNGFIGRVRIQVQIILSQNLKRFNSTLRQLYVLIHSPSPYDRRIEFVHRSRPNSVHKIQEPR</sequence>
<keyword evidence="2" id="KW-1185">Reference proteome</keyword>
<reference evidence="1" key="1">
    <citation type="submission" date="2022-12" db="EMBL/GenBank/DDBJ databases">
        <title>Draft genome assemblies for two species of Escallonia (Escalloniales).</title>
        <authorList>
            <person name="Chanderbali A."/>
            <person name="Dervinis C."/>
            <person name="Anghel I."/>
            <person name="Soltis D."/>
            <person name="Soltis P."/>
            <person name="Zapata F."/>
        </authorList>
    </citation>
    <scope>NUCLEOTIDE SEQUENCE</scope>
    <source>
        <strain evidence="1">UCBG64.0493</strain>
        <tissue evidence="1">Leaf</tissue>
    </source>
</reference>
<dbReference type="AlphaFoldDB" id="A0AA89AF33"/>
<proteinExistence type="predicted"/>
<comment type="caution">
    <text evidence="1">The sequence shown here is derived from an EMBL/GenBank/DDBJ whole genome shotgun (WGS) entry which is preliminary data.</text>
</comment>
<evidence type="ECO:0000313" key="1">
    <source>
        <dbReference type="EMBL" id="KAK2999942.1"/>
    </source>
</evidence>
<name>A0AA89AF33_9ASTE</name>
<dbReference type="Proteomes" id="UP001188597">
    <property type="component" value="Unassembled WGS sequence"/>
</dbReference>
<dbReference type="EMBL" id="JAVXUP010003134">
    <property type="protein sequence ID" value="KAK2999942.1"/>
    <property type="molecule type" value="Genomic_DNA"/>
</dbReference>
<gene>
    <name evidence="1" type="ORF">RJ639_024027</name>
</gene>
<evidence type="ECO:0000313" key="2">
    <source>
        <dbReference type="Proteomes" id="UP001188597"/>
    </source>
</evidence>
<organism evidence="1 2">
    <name type="scientific">Escallonia herrerae</name>
    <dbReference type="NCBI Taxonomy" id="1293975"/>
    <lineage>
        <taxon>Eukaryota</taxon>
        <taxon>Viridiplantae</taxon>
        <taxon>Streptophyta</taxon>
        <taxon>Embryophyta</taxon>
        <taxon>Tracheophyta</taxon>
        <taxon>Spermatophyta</taxon>
        <taxon>Magnoliopsida</taxon>
        <taxon>eudicotyledons</taxon>
        <taxon>Gunneridae</taxon>
        <taxon>Pentapetalae</taxon>
        <taxon>asterids</taxon>
        <taxon>campanulids</taxon>
        <taxon>Escalloniales</taxon>
        <taxon>Escalloniaceae</taxon>
        <taxon>Escallonia</taxon>
    </lineage>
</organism>